<comment type="similarity">
    <text evidence="2 5">Belongs to the RxLR effector family.</text>
</comment>
<accession>A0A8T1VY31</accession>
<comment type="subcellular location">
    <subcellularLocation>
        <location evidence="1 5">Secreted</location>
    </subcellularLocation>
</comment>
<comment type="function">
    <text evidence="5">Effector that suppresses plant defense responses during pathogen infection.</text>
</comment>
<dbReference type="OrthoDB" id="127736at2759"/>
<name>A0A8T1VY31_9STRA</name>
<protein>
    <recommendedName>
        <fullName evidence="5">RxLR effector protein</fullName>
    </recommendedName>
</protein>
<evidence type="ECO:0000256" key="3">
    <source>
        <dbReference type="ARBA" id="ARBA00022525"/>
    </source>
</evidence>
<dbReference type="InterPro" id="IPR031825">
    <property type="entry name" value="RXLR"/>
</dbReference>
<sequence>MRTVCYVAVAVAVFARSSVVAAFANADESKLLSKTAPDFAADAVISSDSRKRFLRVADPEDDDLLAADEERVKFASMKQIIAKLEKDDMKHVAAILVNDMPTSIHQRSPIFLGCKRDVQRVIDLPDMSTNKAPKKAAALAKDQDDVDDYLCGDDNDVDEAAKKEKKKPVERSQVVLEMTAKRTTHA</sequence>
<dbReference type="AlphaFoldDB" id="A0A8T1VY31"/>
<keyword evidence="7" id="KW-1185">Reference proteome</keyword>
<reference evidence="6" key="1">
    <citation type="submission" date="2021-02" db="EMBL/GenBank/DDBJ databases">
        <authorList>
            <person name="Palmer J.M."/>
        </authorList>
    </citation>
    <scope>NUCLEOTIDE SEQUENCE</scope>
    <source>
        <strain evidence="6">SCRP23</strain>
    </source>
</reference>
<proteinExistence type="inferred from homology"/>
<evidence type="ECO:0000313" key="7">
    <source>
        <dbReference type="Proteomes" id="UP000693981"/>
    </source>
</evidence>
<evidence type="ECO:0000256" key="2">
    <source>
        <dbReference type="ARBA" id="ARBA00010400"/>
    </source>
</evidence>
<evidence type="ECO:0000256" key="5">
    <source>
        <dbReference type="RuleBase" id="RU367124"/>
    </source>
</evidence>
<evidence type="ECO:0000256" key="1">
    <source>
        <dbReference type="ARBA" id="ARBA00004613"/>
    </source>
</evidence>
<evidence type="ECO:0000256" key="4">
    <source>
        <dbReference type="ARBA" id="ARBA00022729"/>
    </source>
</evidence>
<comment type="caution">
    <text evidence="6">The sequence shown here is derived from an EMBL/GenBank/DDBJ whole genome shotgun (WGS) entry which is preliminary data.</text>
</comment>
<dbReference type="EMBL" id="JAGDFL010000581">
    <property type="protein sequence ID" value="KAG7384800.1"/>
    <property type="molecule type" value="Genomic_DNA"/>
</dbReference>
<comment type="domain">
    <text evidence="5">The RxLR-dEER motif acts to carry the protein into the host cell cytoplasm through binding to cell surface phosphatidylinositol-3-phosphate.</text>
</comment>
<keyword evidence="3 5" id="KW-0964">Secreted</keyword>
<dbReference type="Pfam" id="PF16810">
    <property type="entry name" value="RXLR"/>
    <property type="match status" value="1"/>
</dbReference>
<feature type="chain" id="PRO_5044998610" description="RxLR effector protein" evidence="5">
    <location>
        <begin position="23"/>
        <end position="186"/>
    </location>
</feature>
<evidence type="ECO:0000313" key="6">
    <source>
        <dbReference type="EMBL" id="KAG7384800.1"/>
    </source>
</evidence>
<organism evidence="6 7">
    <name type="scientific">Phytophthora boehmeriae</name>
    <dbReference type="NCBI Taxonomy" id="109152"/>
    <lineage>
        <taxon>Eukaryota</taxon>
        <taxon>Sar</taxon>
        <taxon>Stramenopiles</taxon>
        <taxon>Oomycota</taxon>
        <taxon>Peronosporomycetes</taxon>
        <taxon>Peronosporales</taxon>
        <taxon>Peronosporaceae</taxon>
        <taxon>Phytophthora</taxon>
    </lineage>
</organism>
<feature type="signal peptide" evidence="5">
    <location>
        <begin position="1"/>
        <end position="22"/>
    </location>
</feature>
<dbReference type="Proteomes" id="UP000693981">
    <property type="component" value="Unassembled WGS sequence"/>
</dbReference>
<gene>
    <name evidence="6" type="ORF">PHYBOEH_009318</name>
</gene>
<keyword evidence="4 5" id="KW-0732">Signal</keyword>